<protein>
    <submittedName>
        <fullName evidence="1">Gp052</fullName>
    </submittedName>
</protein>
<dbReference type="RefSeq" id="YP_009017666.1">
    <property type="nucleotide sequence ID" value="NC_023735.1"/>
</dbReference>
<proteinExistence type="predicted"/>
<evidence type="ECO:0000313" key="2">
    <source>
        <dbReference type="Proteomes" id="UP000002347"/>
    </source>
</evidence>
<keyword evidence="2" id="KW-1185">Reference proteome</keyword>
<dbReference type="EMBL" id="GU580941">
    <property type="protein sequence ID" value="ADD80943.1"/>
    <property type="molecule type" value="Genomic_DNA"/>
</dbReference>
<dbReference type="Proteomes" id="UP000002347">
    <property type="component" value="Segment"/>
</dbReference>
<gene>
    <name evidence="1" type="ORF">Pepy6gene052</name>
</gene>
<dbReference type="KEGG" id="vg:18565629"/>
<reference evidence="1 2" key="1">
    <citation type="journal article" date="2011" name="Appl. Environ. Microbiol.">
        <title>Genomic and functional analyses of Rhodococcus equi phages ReqiPepy6, ReqiPoco6, ReqiPine5, and ReqiDocB7.</title>
        <authorList>
            <person name="Summer E.J."/>
            <person name="Liu M."/>
            <person name="Gill J.J."/>
            <person name="Grant M."/>
            <person name="Chan-Cortes T.N."/>
            <person name="Ferguson L."/>
            <person name="Janes C."/>
            <person name="Lange K."/>
            <person name="Bertoli M."/>
            <person name="Moore C."/>
            <person name="Orchard R.C."/>
            <person name="Cohen N."/>
            <person name="Young R."/>
        </authorList>
    </citation>
    <scope>NUCLEOTIDE SEQUENCE [LARGE SCALE GENOMIC DNA]</scope>
</reference>
<evidence type="ECO:0000313" key="1">
    <source>
        <dbReference type="EMBL" id="ADD80943.1"/>
    </source>
</evidence>
<organism evidence="1 2">
    <name type="scientific">Rhodococcus phage ReqiPepy6</name>
    <dbReference type="NCBI Taxonomy" id="691965"/>
    <lineage>
        <taxon>Viruses</taxon>
        <taxon>Duplodnaviria</taxon>
        <taxon>Heunggongvirae</taxon>
        <taxon>Uroviricota</taxon>
        <taxon>Caudoviricetes</taxon>
        <taxon>Pepyhexavirus</taxon>
        <taxon>Pepyhexavirus pepy6</taxon>
    </lineage>
</organism>
<accession>D4P7G3</accession>
<name>D4P7G3_9CAUD</name>
<dbReference type="GeneID" id="18565629"/>
<sequence>MRKATFVLSALSFVTSVATLGVLAYGAKKVHNDIQGIREKVNTSIGQFKKTLVNFDFSV</sequence>